<dbReference type="GO" id="GO:0003841">
    <property type="term" value="F:1-acylglycerol-3-phosphate O-acyltransferase activity"/>
    <property type="evidence" value="ECO:0007669"/>
    <property type="project" value="TreeGrafter"/>
</dbReference>
<accession>A0A9D1JM65</accession>
<sequence>MAKKKKEYTKRSSSQYNLWRGIFQNIVCKFGYMIRFKLVYRLEVHGLENVPKDNEYIVCPNHLSTLDPPLMVSIMPRHVAFMAKKELFDIPFLRWWIDWLGAFAVNRESLGPSTIKTVMEIKKSKWVFGIFPQGTRGIPGEIRGVTKGFAGLAKITKCAILPVGIVGTDEVKRWPFTGKIIVKIGKPIPYSNDIDSVVAKWTDEIQNLTGFTYIQEENKAEDNEVQQN</sequence>
<dbReference type="Pfam" id="PF01553">
    <property type="entry name" value="Acyltransferase"/>
    <property type="match status" value="1"/>
</dbReference>
<evidence type="ECO:0000259" key="3">
    <source>
        <dbReference type="SMART" id="SM00563"/>
    </source>
</evidence>
<organism evidence="4 5">
    <name type="scientific">Candidatus Scatousia excrementigallinarum</name>
    <dbReference type="NCBI Taxonomy" id="2840935"/>
    <lineage>
        <taxon>Bacteria</taxon>
        <taxon>Candidatus Scatousia</taxon>
    </lineage>
</organism>
<keyword evidence="2 4" id="KW-0012">Acyltransferase</keyword>
<evidence type="ECO:0000256" key="2">
    <source>
        <dbReference type="ARBA" id="ARBA00023315"/>
    </source>
</evidence>
<proteinExistence type="predicted"/>
<dbReference type="InterPro" id="IPR002123">
    <property type="entry name" value="Plipid/glycerol_acylTrfase"/>
</dbReference>
<dbReference type="PANTHER" id="PTHR10434">
    <property type="entry name" value="1-ACYL-SN-GLYCEROL-3-PHOSPHATE ACYLTRANSFERASE"/>
    <property type="match status" value="1"/>
</dbReference>
<name>A0A9D1JM65_9BACT</name>
<evidence type="ECO:0000256" key="1">
    <source>
        <dbReference type="ARBA" id="ARBA00022679"/>
    </source>
</evidence>
<gene>
    <name evidence="4" type="ORF">IAC10_03610</name>
</gene>
<feature type="domain" description="Phospholipid/glycerol acyltransferase" evidence="3">
    <location>
        <begin position="56"/>
        <end position="168"/>
    </location>
</feature>
<dbReference type="GO" id="GO:0006654">
    <property type="term" value="P:phosphatidic acid biosynthetic process"/>
    <property type="evidence" value="ECO:0007669"/>
    <property type="project" value="TreeGrafter"/>
</dbReference>
<comment type="caution">
    <text evidence="4">The sequence shown here is derived from an EMBL/GenBank/DDBJ whole genome shotgun (WGS) entry which is preliminary data.</text>
</comment>
<protein>
    <submittedName>
        <fullName evidence="4">1-acyl-sn-glycerol-3-phosphate acyltransferase</fullName>
    </submittedName>
</protein>
<dbReference type="SUPFAM" id="SSF69593">
    <property type="entry name" value="Glycerol-3-phosphate (1)-acyltransferase"/>
    <property type="match status" value="1"/>
</dbReference>
<evidence type="ECO:0000313" key="4">
    <source>
        <dbReference type="EMBL" id="HIS35702.1"/>
    </source>
</evidence>
<evidence type="ECO:0000313" key="5">
    <source>
        <dbReference type="Proteomes" id="UP000823928"/>
    </source>
</evidence>
<reference evidence="4" key="2">
    <citation type="journal article" date="2021" name="PeerJ">
        <title>Extensive microbial diversity within the chicken gut microbiome revealed by metagenomics and culture.</title>
        <authorList>
            <person name="Gilroy R."/>
            <person name="Ravi A."/>
            <person name="Getino M."/>
            <person name="Pursley I."/>
            <person name="Horton D.L."/>
            <person name="Alikhan N.F."/>
            <person name="Baker D."/>
            <person name="Gharbi K."/>
            <person name="Hall N."/>
            <person name="Watson M."/>
            <person name="Adriaenssens E.M."/>
            <person name="Foster-Nyarko E."/>
            <person name="Jarju S."/>
            <person name="Secka A."/>
            <person name="Antonio M."/>
            <person name="Oren A."/>
            <person name="Chaudhuri R.R."/>
            <person name="La Ragione R."/>
            <person name="Hildebrand F."/>
            <person name="Pallen M.J."/>
        </authorList>
    </citation>
    <scope>NUCLEOTIDE SEQUENCE</scope>
    <source>
        <strain evidence="4">6276</strain>
    </source>
</reference>
<dbReference type="EMBL" id="DVIU01000078">
    <property type="protein sequence ID" value="HIS35702.1"/>
    <property type="molecule type" value="Genomic_DNA"/>
</dbReference>
<dbReference type="AlphaFoldDB" id="A0A9D1JM65"/>
<keyword evidence="1" id="KW-0808">Transferase</keyword>
<dbReference type="PANTHER" id="PTHR10434:SF11">
    <property type="entry name" value="1-ACYL-SN-GLYCEROL-3-PHOSPHATE ACYLTRANSFERASE"/>
    <property type="match status" value="1"/>
</dbReference>
<reference evidence="4" key="1">
    <citation type="submission" date="2020-10" db="EMBL/GenBank/DDBJ databases">
        <authorList>
            <person name="Gilroy R."/>
        </authorList>
    </citation>
    <scope>NUCLEOTIDE SEQUENCE</scope>
    <source>
        <strain evidence="4">6276</strain>
    </source>
</reference>
<dbReference type="CDD" id="cd07989">
    <property type="entry name" value="LPLAT_AGPAT-like"/>
    <property type="match status" value="1"/>
</dbReference>
<dbReference type="Proteomes" id="UP000823928">
    <property type="component" value="Unassembled WGS sequence"/>
</dbReference>
<dbReference type="SMART" id="SM00563">
    <property type="entry name" value="PlsC"/>
    <property type="match status" value="1"/>
</dbReference>